<sequence>MRSLLLLLFCLYSVVYTQNETRQTLTLGLLFTRNSSFVGYKTSAAAVLIARDRIIAEDLFPNINLEFTYFFDDCIETRASGYTVELILKSNVSALIGPCCNLPAVSVGALANWYNVPYFPWGLATSRVLEDEGRFQTPITLNVGTYALGVALHEVMAQFGWEDFAFIYSTVGDDDKCTVTKEDVEKAVSDFNDDVQISFIYEFPNYEISLTEQTRLLSQLKSRARIFAVCLSEELGLKRDFLLSLTDAGMLNDEYVFIFVDTRTRGFVTVRDGITMDVWVDRDERGDGRDEEAKAAFQRVFLLSDQLTSSISSSGVNYTRFGEEVIERMNEPPFNCTTECQGASNQFVSVYAGQLHDAVYLYGRALNRSLQRDPNSFRNGSTLVDLSAGEFDGMSGRVRMTVNGTRAPDFYFLSLNSSLATRQLATISVDGTKAIYTAQYSTENDVWWNRVGNSRPLSEPLCGFRGDNCPRSWNDQYLGILLGSIGFVLLLLVVFIFVSVYIYITRQRDKERQDKLWDISHTSLIKARSKAGMESMRSLQSGPSSTSTKMTLESKKDSVNYSFFVFNRELVCCAKYTVRVAVFEPNRVEMRMLRQVDNDNLNRFLGLVMDGPQLKSVWKYCSRGSLKDVIQTAKVTLDSFFIFSMLRDIINGLYYIHHSDVRLHGNLTSETCLVDERWQVKLSYYGLSWIRVAQKRRKKDLLWTAPELLRTEDTVGSKEGDVYSFAIISSEIITKSSVWDLDNRKERAEEILYMVKKGGSAPFRPELTLGENLDVNPAMLHLVRDCWSENPSERPSVESIRSLLRSMNSGRSDNLMDHVFNMLENYAGSLEEEVEARTRELTEEKKKSDVLLYRMLPRQVADKLKLGQSVEPEMYDNVSIFFSDVVKFTNLAAKCTPLQVVNLLNDLYSIFDGIIDEHDVYKVETIGDGYLCVSGLPHRNGNEHIKEISLMSIAFLASLQSFRVPHLPKERINLRIGIHTGSCVAGVVGMTMPRYCLFGDTVNTASRMESNGKPGHIHLSTEANRLLTMMDPQFKTECRGEVIIKGKGVMETYWLLGEKGSEQDSFSIPSPPPIIETSIDRS</sequence>
<dbReference type="GO" id="GO:0005886">
    <property type="term" value="C:plasma membrane"/>
    <property type="evidence" value="ECO:0000318"/>
    <property type="project" value="GO_Central"/>
</dbReference>
<dbReference type="EnsemblMetazoa" id="PPA12710.1">
    <property type="protein sequence ID" value="PPA12710.1"/>
    <property type="gene ID" value="WBGene00102264"/>
</dbReference>
<evidence type="ECO:0000256" key="6">
    <source>
        <dbReference type="ARBA" id="ARBA00022729"/>
    </source>
</evidence>
<keyword evidence="7" id="KW-0547">Nucleotide-binding</keyword>
<dbReference type="Pfam" id="PF01094">
    <property type="entry name" value="ANF_receptor"/>
    <property type="match status" value="1"/>
</dbReference>
<keyword evidence="8" id="KW-1133">Transmembrane helix</keyword>
<dbReference type="InterPro" id="IPR011645">
    <property type="entry name" value="HNOB_dom_associated"/>
</dbReference>
<evidence type="ECO:0000256" key="7">
    <source>
        <dbReference type="ARBA" id="ARBA00022741"/>
    </source>
</evidence>
<evidence type="ECO:0000256" key="14">
    <source>
        <dbReference type="ARBA" id="ARBA00023293"/>
    </source>
</evidence>
<keyword evidence="11" id="KW-0675">Receptor</keyword>
<dbReference type="PANTHER" id="PTHR11920:SF495">
    <property type="entry name" value="RECEPTOR-TYPE GUANYLATE CYCLASE GCY-7"/>
    <property type="match status" value="1"/>
</dbReference>
<dbReference type="InterPro" id="IPR000719">
    <property type="entry name" value="Prot_kinase_dom"/>
</dbReference>
<dbReference type="InterPro" id="IPR001828">
    <property type="entry name" value="ANF_lig-bd_rcpt"/>
</dbReference>
<dbReference type="AlphaFoldDB" id="A0A2A6BE74"/>
<dbReference type="InterPro" id="IPR001170">
    <property type="entry name" value="ANPR/GUC"/>
</dbReference>
<protein>
    <recommendedName>
        <fullName evidence="3 16">Guanylate cyclase</fullName>
        <ecNumber evidence="3 16">4.6.1.2</ecNumber>
    </recommendedName>
</protein>
<dbReference type="Pfam" id="PF00211">
    <property type="entry name" value="Guanylate_cyc"/>
    <property type="match status" value="1"/>
</dbReference>
<dbReference type="FunFam" id="1.10.510.10:FF:000990">
    <property type="entry name" value="Guanylate cyclase"/>
    <property type="match status" value="1"/>
</dbReference>
<dbReference type="GO" id="GO:0005524">
    <property type="term" value="F:ATP binding"/>
    <property type="evidence" value="ECO:0007669"/>
    <property type="project" value="InterPro"/>
</dbReference>
<comment type="similarity">
    <text evidence="15">Belongs to the adenylyl cyclase class-4/guanylyl cyclase family.</text>
</comment>
<dbReference type="Proteomes" id="UP000005239">
    <property type="component" value="Unassembled WGS sequence"/>
</dbReference>
<reference evidence="18" key="1">
    <citation type="journal article" date="2008" name="Nat. Genet.">
        <title>The Pristionchus pacificus genome provides a unique perspective on nematode lifestyle and parasitism.</title>
        <authorList>
            <person name="Dieterich C."/>
            <person name="Clifton S.W."/>
            <person name="Schuster L.N."/>
            <person name="Chinwalla A."/>
            <person name="Delehaunty K."/>
            <person name="Dinkelacker I."/>
            <person name="Fulton L."/>
            <person name="Fulton R."/>
            <person name="Godfrey J."/>
            <person name="Minx P."/>
            <person name="Mitreva M."/>
            <person name="Roeseler W."/>
            <person name="Tian H."/>
            <person name="Witte H."/>
            <person name="Yang S.P."/>
            <person name="Wilson R.K."/>
            <person name="Sommer R.J."/>
        </authorList>
    </citation>
    <scope>NUCLEOTIDE SEQUENCE [LARGE SCALE GENOMIC DNA]</scope>
    <source>
        <strain evidence="18">PS312</strain>
    </source>
</reference>
<dbReference type="FunFam" id="3.30.70.1230:FF:000023">
    <property type="entry name" value="Guanylate cyclase"/>
    <property type="match status" value="1"/>
</dbReference>
<dbReference type="Pfam" id="PF07701">
    <property type="entry name" value="HNOBA"/>
    <property type="match status" value="1"/>
</dbReference>
<dbReference type="GO" id="GO:0035556">
    <property type="term" value="P:intracellular signal transduction"/>
    <property type="evidence" value="ECO:0007669"/>
    <property type="project" value="InterPro"/>
</dbReference>
<evidence type="ECO:0000256" key="3">
    <source>
        <dbReference type="ARBA" id="ARBA00012202"/>
    </source>
</evidence>
<dbReference type="GO" id="GO:0004672">
    <property type="term" value="F:protein kinase activity"/>
    <property type="evidence" value="ECO:0007669"/>
    <property type="project" value="InterPro"/>
</dbReference>
<comment type="subcellular location">
    <subcellularLocation>
        <location evidence="2">Cell membrane</location>
        <topology evidence="2">Single-pass type I membrane protein</topology>
    </subcellularLocation>
</comment>
<dbReference type="SUPFAM" id="SSF56112">
    <property type="entry name" value="Protein kinase-like (PK-like)"/>
    <property type="match status" value="1"/>
</dbReference>
<keyword evidence="5" id="KW-0812">Transmembrane</keyword>
<keyword evidence="18" id="KW-1185">Reference proteome</keyword>
<proteinExistence type="inferred from homology"/>
<dbReference type="PROSITE" id="PS50011">
    <property type="entry name" value="PROTEIN_KINASE_DOM"/>
    <property type="match status" value="1"/>
</dbReference>
<evidence type="ECO:0000256" key="13">
    <source>
        <dbReference type="ARBA" id="ARBA00023239"/>
    </source>
</evidence>
<keyword evidence="14 16" id="KW-0141">cGMP biosynthesis</keyword>
<dbReference type="InterPro" id="IPR050401">
    <property type="entry name" value="Cyclic_nucleotide_synthase"/>
</dbReference>
<dbReference type="GO" id="GO:0004383">
    <property type="term" value="F:guanylate cyclase activity"/>
    <property type="evidence" value="ECO:0000318"/>
    <property type="project" value="GO_Central"/>
</dbReference>
<evidence type="ECO:0000256" key="1">
    <source>
        <dbReference type="ARBA" id="ARBA00001436"/>
    </source>
</evidence>
<dbReference type="SUPFAM" id="SSF55073">
    <property type="entry name" value="Nucleotide cyclase"/>
    <property type="match status" value="1"/>
</dbReference>
<evidence type="ECO:0000256" key="16">
    <source>
        <dbReference type="RuleBase" id="RU003431"/>
    </source>
</evidence>
<dbReference type="Gene3D" id="1.10.510.10">
    <property type="entry name" value="Transferase(Phosphotransferase) domain 1"/>
    <property type="match status" value="1"/>
</dbReference>
<dbReference type="GO" id="GO:0007168">
    <property type="term" value="P:receptor guanylyl cyclase signaling pathway"/>
    <property type="evidence" value="ECO:0000318"/>
    <property type="project" value="GO_Central"/>
</dbReference>
<keyword evidence="9" id="KW-0342">GTP-binding</keyword>
<keyword evidence="10" id="KW-0472">Membrane</keyword>
<dbReference type="GO" id="GO:0007635">
    <property type="term" value="P:chemosensory behavior"/>
    <property type="evidence" value="ECO:0007669"/>
    <property type="project" value="UniProtKB-ARBA"/>
</dbReference>
<evidence type="ECO:0000256" key="10">
    <source>
        <dbReference type="ARBA" id="ARBA00023136"/>
    </source>
</evidence>
<keyword evidence="6" id="KW-0732">Signal</keyword>
<dbReference type="PRINTS" id="PR00255">
    <property type="entry name" value="NATPEPTIDER"/>
</dbReference>
<gene>
    <name evidence="17" type="primary">WBGene00102264</name>
</gene>
<organism evidence="17 18">
    <name type="scientific">Pristionchus pacificus</name>
    <name type="common">Parasitic nematode worm</name>
    <dbReference type="NCBI Taxonomy" id="54126"/>
    <lineage>
        <taxon>Eukaryota</taxon>
        <taxon>Metazoa</taxon>
        <taxon>Ecdysozoa</taxon>
        <taxon>Nematoda</taxon>
        <taxon>Chromadorea</taxon>
        <taxon>Rhabditida</taxon>
        <taxon>Rhabditina</taxon>
        <taxon>Diplogasteromorpha</taxon>
        <taxon>Diplogasteroidea</taxon>
        <taxon>Neodiplogasteridae</taxon>
        <taxon>Pristionchus</taxon>
    </lineage>
</organism>
<evidence type="ECO:0000256" key="4">
    <source>
        <dbReference type="ARBA" id="ARBA00022475"/>
    </source>
</evidence>
<reference evidence="17" key="2">
    <citation type="submission" date="2022-06" db="UniProtKB">
        <authorList>
            <consortium name="EnsemblMetazoa"/>
        </authorList>
    </citation>
    <scope>IDENTIFICATION</scope>
    <source>
        <strain evidence="17">PS312</strain>
    </source>
</reference>
<evidence type="ECO:0000313" key="18">
    <source>
        <dbReference type="Proteomes" id="UP000005239"/>
    </source>
</evidence>
<dbReference type="PROSITE" id="PS50125">
    <property type="entry name" value="GUANYLATE_CYCLASE_2"/>
    <property type="match status" value="1"/>
</dbReference>
<dbReference type="Gene3D" id="3.30.70.1230">
    <property type="entry name" value="Nucleotide cyclase"/>
    <property type="match status" value="1"/>
</dbReference>
<dbReference type="InterPro" id="IPR001054">
    <property type="entry name" value="A/G_cyclase"/>
</dbReference>
<evidence type="ECO:0000256" key="5">
    <source>
        <dbReference type="ARBA" id="ARBA00022692"/>
    </source>
</evidence>
<accession>A0A2A6BE74</accession>
<evidence type="ECO:0000313" key="17">
    <source>
        <dbReference type="EnsemblMetazoa" id="PPA12710.1"/>
    </source>
</evidence>
<dbReference type="CDD" id="cd06352">
    <property type="entry name" value="PBP1_NPR_GC-like"/>
    <property type="match status" value="1"/>
</dbReference>
<dbReference type="GO" id="GO:0005525">
    <property type="term" value="F:GTP binding"/>
    <property type="evidence" value="ECO:0007669"/>
    <property type="project" value="UniProtKB-KW"/>
</dbReference>
<keyword evidence="13 15" id="KW-0456">Lyase</keyword>
<evidence type="ECO:0000256" key="12">
    <source>
        <dbReference type="ARBA" id="ARBA00023180"/>
    </source>
</evidence>
<dbReference type="Gene3D" id="3.40.50.2300">
    <property type="match status" value="2"/>
</dbReference>
<dbReference type="GO" id="GO:0006182">
    <property type="term" value="P:cGMP biosynthetic process"/>
    <property type="evidence" value="ECO:0000318"/>
    <property type="project" value="GO_Central"/>
</dbReference>
<dbReference type="EC" id="4.6.1.2" evidence="3 16"/>
<comment type="catalytic activity">
    <reaction evidence="1 16">
        <text>GTP = 3',5'-cyclic GMP + diphosphate</text>
        <dbReference type="Rhea" id="RHEA:13665"/>
        <dbReference type="ChEBI" id="CHEBI:33019"/>
        <dbReference type="ChEBI" id="CHEBI:37565"/>
        <dbReference type="ChEBI" id="CHEBI:57746"/>
        <dbReference type="EC" id="4.6.1.2"/>
    </reaction>
</comment>
<evidence type="ECO:0000256" key="11">
    <source>
        <dbReference type="ARBA" id="ARBA00023170"/>
    </source>
</evidence>
<dbReference type="CDD" id="cd07302">
    <property type="entry name" value="CHD"/>
    <property type="match status" value="1"/>
</dbReference>
<accession>A0A8R1UBG5</accession>
<evidence type="ECO:0000256" key="8">
    <source>
        <dbReference type="ARBA" id="ARBA00022989"/>
    </source>
</evidence>
<dbReference type="SUPFAM" id="SSF53822">
    <property type="entry name" value="Periplasmic binding protein-like I"/>
    <property type="match status" value="1"/>
</dbReference>
<name>A0A2A6BE74_PRIPA</name>
<dbReference type="GO" id="GO:0006935">
    <property type="term" value="P:chemotaxis"/>
    <property type="evidence" value="ECO:0007669"/>
    <property type="project" value="UniProtKB-ARBA"/>
</dbReference>
<dbReference type="Gene3D" id="6.10.250.780">
    <property type="match status" value="1"/>
</dbReference>
<dbReference type="PANTHER" id="PTHR11920">
    <property type="entry name" value="GUANYLYL CYCLASE"/>
    <property type="match status" value="1"/>
</dbReference>
<keyword evidence="4" id="KW-1003">Cell membrane</keyword>
<dbReference type="PROSITE" id="PS00452">
    <property type="entry name" value="GUANYLATE_CYCLASE_1"/>
    <property type="match status" value="1"/>
</dbReference>
<dbReference type="GO" id="GO:0001653">
    <property type="term" value="F:peptide receptor activity"/>
    <property type="evidence" value="ECO:0000318"/>
    <property type="project" value="GO_Central"/>
</dbReference>
<dbReference type="SMART" id="SM00044">
    <property type="entry name" value="CYCc"/>
    <property type="match status" value="1"/>
</dbReference>
<dbReference type="InterPro" id="IPR029787">
    <property type="entry name" value="Nucleotide_cyclase"/>
</dbReference>
<dbReference type="InterPro" id="IPR011009">
    <property type="entry name" value="Kinase-like_dom_sf"/>
</dbReference>
<evidence type="ECO:0000256" key="15">
    <source>
        <dbReference type="RuleBase" id="RU000405"/>
    </source>
</evidence>
<evidence type="ECO:0000256" key="2">
    <source>
        <dbReference type="ARBA" id="ARBA00004251"/>
    </source>
</evidence>
<evidence type="ECO:0000256" key="9">
    <source>
        <dbReference type="ARBA" id="ARBA00023134"/>
    </source>
</evidence>
<dbReference type="InterPro" id="IPR028082">
    <property type="entry name" value="Peripla_BP_I"/>
</dbReference>
<dbReference type="InterPro" id="IPR018297">
    <property type="entry name" value="A/G_cyclase_CS"/>
</dbReference>
<dbReference type="InterPro" id="IPR001245">
    <property type="entry name" value="Ser-Thr/Tyr_kinase_cat_dom"/>
</dbReference>
<dbReference type="Pfam" id="PF07714">
    <property type="entry name" value="PK_Tyr_Ser-Thr"/>
    <property type="match status" value="1"/>
</dbReference>
<keyword evidence="12" id="KW-0325">Glycoprotein</keyword>